<proteinExistence type="predicted"/>
<dbReference type="PANTHER" id="PTHR23232:SF118">
    <property type="entry name" value="ZINC FINGER PROTEIN 746"/>
    <property type="match status" value="1"/>
</dbReference>
<feature type="domain" description="KRAB" evidence="1">
    <location>
        <begin position="22"/>
        <end position="71"/>
    </location>
</feature>
<dbReference type="OMA" id="IYFCKEE"/>
<evidence type="ECO:0000313" key="4">
    <source>
        <dbReference type="Proteomes" id="UP000694404"/>
    </source>
</evidence>
<feature type="domain" description="KRAB-related" evidence="2">
    <location>
        <begin position="19"/>
        <end position="71"/>
    </location>
</feature>
<evidence type="ECO:0008006" key="5">
    <source>
        <dbReference type="Google" id="ProtNLM"/>
    </source>
</evidence>
<dbReference type="PROSITE" id="PS50805">
    <property type="entry name" value="KRAB"/>
    <property type="match status" value="1"/>
</dbReference>
<dbReference type="PROSITE" id="PS50806">
    <property type="entry name" value="KRAB_RELATED"/>
    <property type="match status" value="1"/>
</dbReference>
<dbReference type="Ensembl" id="ENSCABT00000030021.1">
    <property type="protein sequence ID" value="ENSCABP00000027418.1"/>
    <property type="gene ID" value="ENSCABG00000020136.1"/>
</dbReference>
<evidence type="ECO:0000259" key="1">
    <source>
        <dbReference type="PROSITE" id="PS50805"/>
    </source>
</evidence>
<dbReference type="Gene3D" id="6.10.140.140">
    <property type="match status" value="1"/>
</dbReference>
<protein>
    <recommendedName>
        <fullName evidence="5">KRAB domain-containing protein</fullName>
    </recommendedName>
</protein>
<name>A0A8C0QPU2_CHEAB</name>
<reference evidence="3" key="2">
    <citation type="submission" date="2025-09" db="UniProtKB">
        <authorList>
            <consortium name="Ensembl"/>
        </authorList>
    </citation>
    <scope>IDENTIFICATION</scope>
</reference>
<dbReference type="GeneTree" id="ENSGT01140000282695"/>
<dbReference type="InterPro" id="IPR001909">
    <property type="entry name" value="KRAB"/>
</dbReference>
<dbReference type="InterPro" id="IPR036051">
    <property type="entry name" value="KRAB_dom_sf"/>
</dbReference>
<dbReference type="GO" id="GO:0006355">
    <property type="term" value="P:regulation of DNA-templated transcription"/>
    <property type="evidence" value="ECO:0007669"/>
    <property type="project" value="InterPro"/>
</dbReference>
<dbReference type="SUPFAM" id="SSF109640">
    <property type="entry name" value="KRAB domain (Kruppel-associated box)"/>
    <property type="match status" value="1"/>
</dbReference>
<evidence type="ECO:0000259" key="2">
    <source>
        <dbReference type="PROSITE" id="PS50806"/>
    </source>
</evidence>
<dbReference type="InterPro" id="IPR003655">
    <property type="entry name" value="aKRAB"/>
</dbReference>
<dbReference type="InterPro" id="IPR050169">
    <property type="entry name" value="Krueppel_C2H2_ZnF"/>
</dbReference>
<dbReference type="SMART" id="SM00349">
    <property type="entry name" value="KRAB"/>
    <property type="match status" value="1"/>
</dbReference>
<keyword evidence="4" id="KW-1185">Reference proteome</keyword>
<evidence type="ECO:0000313" key="3">
    <source>
        <dbReference type="Ensembl" id="ENSCABP00000027418.1"/>
    </source>
</evidence>
<dbReference type="CDD" id="cd07765">
    <property type="entry name" value="KRAB_A-box"/>
    <property type="match status" value="1"/>
</dbReference>
<dbReference type="PANTHER" id="PTHR23232">
    <property type="entry name" value="KRAB DOMAIN C2H2 ZINC FINGER"/>
    <property type="match status" value="1"/>
</dbReference>
<sequence length="71" mass="8055">HAPPQSPPCFPALPGPRAAALVTFDDVAIYFCKEEWEELVEWQKELYRDVMRDNYETLISLGGPGPLVENH</sequence>
<dbReference type="Pfam" id="PF01352">
    <property type="entry name" value="KRAB"/>
    <property type="match status" value="1"/>
</dbReference>
<reference evidence="3" key="1">
    <citation type="submission" date="2025-08" db="UniProtKB">
        <authorList>
            <consortium name="Ensembl"/>
        </authorList>
    </citation>
    <scope>IDENTIFICATION</scope>
</reference>
<organism evidence="3 4">
    <name type="scientific">Chelonoidis abingdonii</name>
    <name type="common">Abingdon island giant tortoise</name>
    <name type="synonym">Testudo abingdonii</name>
    <dbReference type="NCBI Taxonomy" id="106734"/>
    <lineage>
        <taxon>Eukaryota</taxon>
        <taxon>Metazoa</taxon>
        <taxon>Chordata</taxon>
        <taxon>Craniata</taxon>
        <taxon>Vertebrata</taxon>
        <taxon>Euteleostomi</taxon>
        <taxon>Archelosauria</taxon>
        <taxon>Testudinata</taxon>
        <taxon>Testudines</taxon>
        <taxon>Cryptodira</taxon>
        <taxon>Durocryptodira</taxon>
        <taxon>Testudinoidea</taxon>
        <taxon>Testudinidae</taxon>
        <taxon>Chelonoidis</taxon>
    </lineage>
</organism>
<accession>A0A8C0QPU2</accession>
<dbReference type="AlphaFoldDB" id="A0A8C0QPU2"/>
<dbReference type="Proteomes" id="UP000694404">
    <property type="component" value="Unplaced"/>
</dbReference>